<evidence type="ECO:0000313" key="3">
    <source>
        <dbReference type="EMBL" id="SUA88616.1"/>
    </source>
</evidence>
<evidence type="ECO:0000256" key="2">
    <source>
        <dbReference type="SAM" id="Phobius"/>
    </source>
</evidence>
<keyword evidence="2" id="KW-0812">Transmembrane</keyword>
<evidence type="ECO:0000256" key="1">
    <source>
        <dbReference type="SAM" id="MobiDB-lite"/>
    </source>
</evidence>
<comment type="caution">
    <text evidence="3">The sequence shown here is derived from an EMBL/GenBank/DDBJ whole genome shotgun (WGS) entry which is preliminary data.</text>
</comment>
<dbReference type="AlphaFoldDB" id="A0AAJ4Z872"/>
<feature type="region of interest" description="Disordered" evidence="1">
    <location>
        <begin position="258"/>
        <end position="277"/>
    </location>
</feature>
<sequence length="277" mass="29603">MTAFGTSTSRSVPDSRAFPLLLSSRRQPGRFIRAFCAARLMASSTRPQGIRADDREPPAAISRRPSQHRPPATAACVCAQRQFAAPHSQNHARRGDDYRYAKPGGIRAAPRDSIPIFPQCTRRAARVASDIRYRCMSLTARKRLTAWLGLAAMWLALCAPVISQVLIAQRAERARLLDVAFCSVDGTTPSLSLSAATTAHAHDAADGAHATHATHDSQGDACGYCSLLATHPPLVMPMLTGAVSFAWIARAGPAANVRPSPARPALTPPARAPPVFS</sequence>
<evidence type="ECO:0000313" key="4">
    <source>
        <dbReference type="Proteomes" id="UP000254589"/>
    </source>
</evidence>
<feature type="transmembrane region" description="Helical" evidence="2">
    <location>
        <begin position="144"/>
        <end position="167"/>
    </location>
</feature>
<gene>
    <name evidence="3" type="ORF">NCTC13159_00066</name>
</gene>
<feature type="compositionally biased region" description="Pro residues" evidence="1">
    <location>
        <begin position="266"/>
        <end position="277"/>
    </location>
</feature>
<organism evidence="3 4">
    <name type="scientific">Pandoraea pulmonicola</name>
    <dbReference type="NCBI Taxonomy" id="93221"/>
    <lineage>
        <taxon>Bacteria</taxon>
        <taxon>Pseudomonadati</taxon>
        <taxon>Pseudomonadota</taxon>
        <taxon>Betaproteobacteria</taxon>
        <taxon>Burkholderiales</taxon>
        <taxon>Burkholderiaceae</taxon>
        <taxon>Pandoraea</taxon>
    </lineage>
</organism>
<dbReference type="EMBL" id="UGSJ01000001">
    <property type="protein sequence ID" value="SUA88616.1"/>
    <property type="molecule type" value="Genomic_DNA"/>
</dbReference>
<proteinExistence type="predicted"/>
<name>A0AAJ4Z872_PANPU</name>
<accession>A0AAJ4Z872</accession>
<dbReference type="InterPro" id="IPR021333">
    <property type="entry name" value="DUF2946"/>
</dbReference>
<keyword evidence="2" id="KW-1133">Transmembrane helix</keyword>
<feature type="region of interest" description="Disordered" evidence="1">
    <location>
        <begin position="46"/>
        <end position="71"/>
    </location>
</feature>
<keyword evidence="2" id="KW-0472">Membrane</keyword>
<dbReference type="Pfam" id="PF11162">
    <property type="entry name" value="DUF2946"/>
    <property type="match status" value="1"/>
</dbReference>
<protein>
    <submittedName>
        <fullName evidence="3">Protein of uncharacterized function (DUF2946)</fullName>
    </submittedName>
</protein>
<reference evidence="3 4" key="1">
    <citation type="submission" date="2018-06" db="EMBL/GenBank/DDBJ databases">
        <authorList>
            <consortium name="Pathogen Informatics"/>
            <person name="Doyle S."/>
        </authorList>
    </citation>
    <scope>NUCLEOTIDE SEQUENCE [LARGE SCALE GENOMIC DNA]</scope>
    <source>
        <strain evidence="3 4">NCTC13159</strain>
    </source>
</reference>
<dbReference type="Proteomes" id="UP000254589">
    <property type="component" value="Unassembled WGS sequence"/>
</dbReference>